<feature type="active site" description="Nucleophile" evidence="10">
    <location>
        <position position="32"/>
    </location>
</feature>
<dbReference type="NCBIfam" id="TIGR01484">
    <property type="entry name" value="HAD-SF-IIB"/>
    <property type="match status" value="1"/>
</dbReference>
<dbReference type="PANTHER" id="PTHR10466">
    <property type="entry name" value="PHOSPHOMANNOMUTASE"/>
    <property type="match status" value="1"/>
</dbReference>
<evidence type="ECO:0000256" key="4">
    <source>
        <dbReference type="ARBA" id="ARBA00011738"/>
    </source>
</evidence>
<dbReference type="RefSeq" id="XP_066067844.1">
    <property type="nucleotide sequence ID" value="XM_066211747.1"/>
</dbReference>
<feature type="binding site" evidence="12">
    <location>
        <position position="32"/>
    </location>
    <ligand>
        <name>Mg(2+)</name>
        <dbReference type="ChEBI" id="CHEBI:18420"/>
        <label>1</label>
    </ligand>
</feature>
<keyword evidence="8 12" id="KW-0460">Magnesium</keyword>
<dbReference type="Gene3D" id="3.30.1240.20">
    <property type="match status" value="1"/>
</dbReference>
<dbReference type="KEGG" id="cdep:91086532"/>
<dbReference type="GO" id="GO:0006013">
    <property type="term" value="P:mannose metabolic process"/>
    <property type="evidence" value="ECO:0007669"/>
    <property type="project" value="TreeGrafter"/>
</dbReference>
<dbReference type="EC" id="5.4.2.8" evidence="5 13"/>
<dbReference type="InterPro" id="IPR043169">
    <property type="entry name" value="PMM_cap"/>
</dbReference>
<dbReference type="VEuPathDB" id="FungiDB:L203_04777"/>
<evidence type="ECO:0000256" key="11">
    <source>
        <dbReference type="PIRSR" id="PIRSR605002-2"/>
    </source>
</evidence>
<gene>
    <name evidence="14" type="ORF">L203_102320</name>
</gene>
<comment type="subcellular location">
    <subcellularLocation>
        <location evidence="1 13">Cytoplasm</location>
    </subcellularLocation>
</comment>
<proteinExistence type="inferred from homology"/>
<evidence type="ECO:0000256" key="1">
    <source>
        <dbReference type="ARBA" id="ARBA00004496"/>
    </source>
</evidence>
<comment type="pathway">
    <text evidence="2 13">Nucleotide-sugar biosynthesis; GDP-alpha-D-mannose biosynthesis; alpha-D-mannose 1-phosphate from D-fructose 6-phosphate: step 2/2.</text>
</comment>
<feature type="binding site" evidence="12">
    <location>
        <position position="246"/>
    </location>
    <ligand>
        <name>Mg(2+)</name>
        <dbReference type="ChEBI" id="CHEBI:18420"/>
        <label>1</label>
    </ligand>
</feature>
<dbReference type="InterPro" id="IPR036412">
    <property type="entry name" value="HAD-like_sf"/>
</dbReference>
<comment type="function">
    <text evidence="13">Involved in the synthesis of the GDP-mannose and dolichol-phosphate-mannose required for a number of critical mannosyl transfer reactions.</text>
</comment>
<comment type="subunit">
    <text evidence="4 13">Homodimer.</text>
</comment>
<protein>
    <recommendedName>
        <fullName evidence="5 13">Phosphomannomutase</fullName>
        <ecNumber evidence="5 13">5.4.2.8</ecNumber>
    </recommendedName>
</protein>
<dbReference type="GO" id="GO:0004615">
    <property type="term" value="F:phosphomannomutase activity"/>
    <property type="evidence" value="ECO:0007669"/>
    <property type="project" value="UniProtKB-EC"/>
</dbReference>
<evidence type="ECO:0000256" key="13">
    <source>
        <dbReference type="RuleBase" id="RU361118"/>
    </source>
</evidence>
<dbReference type="EMBL" id="CP143786">
    <property type="protein sequence ID" value="WVN87144.1"/>
    <property type="molecule type" value="Genomic_DNA"/>
</dbReference>
<dbReference type="InterPro" id="IPR005002">
    <property type="entry name" value="PMM"/>
</dbReference>
<dbReference type="SFLD" id="SFLDG01143">
    <property type="entry name" value="C2.B.3:_Phosphomannomutase_Lik"/>
    <property type="match status" value="1"/>
</dbReference>
<organism evidence="14 15">
    <name type="scientific">Cryptococcus depauperatus CBS 7841</name>
    <dbReference type="NCBI Taxonomy" id="1295531"/>
    <lineage>
        <taxon>Eukaryota</taxon>
        <taxon>Fungi</taxon>
        <taxon>Dikarya</taxon>
        <taxon>Basidiomycota</taxon>
        <taxon>Agaricomycotina</taxon>
        <taxon>Tremellomycetes</taxon>
        <taxon>Tremellales</taxon>
        <taxon>Cryptococcaceae</taxon>
        <taxon>Cryptococcus</taxon>
    </lineage>
</organism>
<keyword evidence="9 13" id="KW-0413">Isomerase</keyword>
<evidence type="ECO:0000256" key="9">
    <source>
        <dbReference type="ARBA" id="ARBA00023235"/>
    </source>
</evidence>
<evidence type="ECO:0000256" key="3">
    <source>
        <dbReference type="ARBA" id="ARBA00009736"/>
    </source>
</evidence>
<dbReference type="SFLD" id="SFLDG01140">
    <property type="entry name" value="C2.B:_Phosphomannomutase_and_P"/>
    <property type="match status" value="1"/>
</dbReference>
<dbReference type="PANTHER" id="PTHR10466:SF0">
    <property type="entry name" value="PHOSPHOMANNOMUTASE"/>
    <property type="match status" value="1"/>
</dbReference>
<dbReference type="GeneID" id="91086532"/>
<keyword evidence="7 12" id="KW-0479">Metal-binding</keyword>
<dbReference type="Pfam" id="PF03332">
    <property type="entry name" value="PMM"/>
    <property type="match status" value="1"/>
</dbReference>
<feature type="binding site" evidence="12">
    <location>
        <position position="241"/>
    </location>
    <ligand>
        <name>Mg(2+)</name>
        <dbReference type="ChEBI" id="CHEBI:18420"/>
        <label>1</label>
    </ligand>
</feature>
<dbReference type="SFLD" id="SFLDF00445">
    <property type="entry name" value="alpha-phosphomannomutase"/>
    <property type="match status" value="1"/>
</dbReference>
<dbReference type="OrthoDB" id="10264771at2759"/>
<comment type="similarity">
    <text evidence="3 13">Belongs to the eukaryotic PMM family.</text>
</comment>
<dbReference type="AlphaFoldDB" id="A0A1E3IAN9"/>
<evidence type="ECO:0000256" key="6">
    <source>
        <dbReference type="ARBA" id="ARBA00022490"/>
    </source>
</evidence>
<feature type="binding site" evidence="11">
    <location>
        <position position="161"/>
    </location>
    <ligand>
        <name>alpha-D-mannose 1-phosphate</name>
        <dbReference type="ChEBI" id="CHEBI:58409"/>
    </ligand>
</feature>
<feature type="active site" description="Proton donor/acceptor" evidence="10">
    <location>
        <position position="34"/>
    </location>
</feature>
<evidence type="ECO:0000313" key="15">
    <source>
        <dbReference type="Proteomes" id="UP000094043"/>
    </source>
</evidence>
<dbReference type="FunFam" id="3.30.1240.20:FF:000001">
    <property type="entry name" value="Phosphomannomutase"/>
    <property type="match status" value="1"/>
</dbReference>
<dbReference type="InterPro" id="IPR006379">
    <property type="entry name" value="HAD-SF_hydro_IIB"/>
</dbReference>
<name>A0A1E3IAN9_9TREE</name>
<reference evidence="14" key="2">
    <citation type="journal article" date="2022" name="Elife">
        <title>Obligate sexual reproduction of a homothallic fungus closely related to the Cryptococcus pathogenic species complex.</title>
        <authorList>
            <person name="Passer A.R."/>
            <person name="Clancey S.A."/>
            <person name="Shea T."/>
            <person name="David-Palma M."/>
            <person name="Averette A.F."/>
            <person name="Boekhout T."/>
            <person name="Porcel B.M."/>
            <person name="Nowrousian M."/>
            <person name="Cuomo C.A."/>
            <person name="Sun S."/>
            <person name="Heitman J."/>
            <person name="Coelho M.A."/>
        </authorList>
    </citation>
    <scope>NUCLEOTIDE SEQUENCE</scope>
    <source>
        <strain evidence="14">CBS 7841</strain>
    </source>
</reference>
<evidence type="ECO:0000256" key="5">
    <source>
        <dbReference type="ARBA" id="ARBA00012730"/>
    </source>
</evidence>
<evidence type="ECO:0000256" key="8">
    <source>
        <dbReference type="ARBA" id="ARBA00022842"/>
    </source>
</evidence>
<evidence type="ECO:0000256" key="12">
    <source>
        <dbReference type="PIRSR" id="PIRSR605002-3"/>
    </source>
</evidence>
<reference evidence="14" key="1">
    <citation type="submission" date="2016-06" db="EMBL/GenBank/DDBJ databases">
        <authorList>
            <person name="Cuomo C."/>
            <person name="Litvintseva A."/>
            <person name="Heitman J."/>
            <person name="Chen Y."/>
            <person name="Sun S."/>
            <person name="Springer D."/>
            <person name="Dromer F."/>
            <person name="Young S."/>
            <person name="Zeng Q."/>
            <person name="Chapman S."/>
            <person name="Gujja S."/>
            <person name="Saif S."/>
            <person name="Birren B."/>
        </authorList>
    </citation>
    <scope>NUCLEOTIDE SEQUENCE</scope>
    <source>
        <strain evidence="14">CBS 7841</strain>
    </source>
</reference>
<feature type="binding site" evidence="11">
    <location>
        <position position="41"/>
    </location>
    <ligand>
        <name>alpha-D-mannose 1-phosphate</name>
        <dbReference type="ChEBI" id="CHEBI:58409"/>
    </ligand>
</feature>
<dbReference type="GO" id="GO:0006487">
    <property type="term" value="P:protein N-linked glycosylation"/>
    <property type="evidence" value="ECO:0007669"/>
    <property type="project" value="TreeGrafter"/>
</dbReference>
<dbReference type="InterPro" id="IPR023214">
    <property type="entry name" value="HAD_sf"/>
</dbReference>
<evidence type="ECO:0000313" key="14">
    <source>
        <dbReference type="EMBL" id="WVN87144.1"/>
    </source>
</evidence>
<comment type="catalytic activity">
    <reaction evidence="13">
        <text>alpha-D-mannose 1-phosphate = D-mannose 6-phosphate</text>
        <dbReference type="Rhea" id="RHEA:11140"/>
        <dbReference type="ChEBI" id="CHEBI:58409"/>
        <dbReference type="ChEBI" id="CHEBI:58735"/>
        <dbReference type="EC" id="5.4.2.8"/>
    </reaction>
</comment>
<dbReference type="SFLD" id="SFLDS00003">
    <property type="entry name" value="Haloacid_Dehalogenase"/>
    <property type="match status" value="1"/>
</dbReference>
<dbReference type="GO" id="GO:0009298">
    <property type="term" value="P:GDP-mannose biosynthetic process"/>
    <property type="evidence" value="ECO:0007669"/>
    <property type="project" value="UniProtKB-UniPathway"/>
</dbReference>
<feature type="binding site" evidence="11">
    <location>
        <position position="199"/>
    </location>
    <ligand>
        <name>alpha-D-mannose 1-phosphate</name>
        <dbReference type="ChEBI" id="CHEBI:58409"/>
    </ligand>
</feature>
<keyword evidence="6 13" id="KW-0963">Cytoplasm</keyword>
<feature type="binding site" evidence="11">
    <location>
        <position position="201"/>
    </location>
    <ligand>
        <name>alpha-D-mannose 1-phosphate</name>
        <dbReference type="ChEBI" id="CHEBI:58409"/>
    </ligand>
</feature>
<feature type="binding site" evidence="11">
    <location>
        <position position="154"/>
    </location>
    <ligand>
        <name>alpha-D-mannose 1-phosphate</name>
        <dbReference type="ChEBI" id="CHEBI:58409"/>
    </ligand>
</feature>
<evidence type="ECO:0000256" key="7">
    <source>
        <dbReference type="ARBA" id="ARBA00022723"/>
    </source>
</evidence>
<feature type="binding site" evidence="12">
    <location>
        <position position="243"/>
    </location>
    <ligand>
        <name>Mg(2+)</name>
        <dbReference type="ChEBI" id="CHEBI:18420"/>
        <label>1</label>
    </ligand>
</feature>
<feature type="binding site" evidence="11">
    <location>
        <position position="143"/>
    </location>
    <ligand>
        <name>alpha-D-mannose 1-phosphate</name>
        <dbReference type="ChEBI" id="CHEBI:58409"/>
    </ligand>
</feature>
<dbReference type="GO" id="GO:0005829">
    <property type="term" value="C:cytosol"/>
    <property type="evidence" value="ECO:0007669"/>
    <property type="project" value="TreeGrafter"/>
</dbReference>
<evidence type="ECO:0000256" key="2">
    <source>
        <dbReference type="ARBA" id="ARBA00004699"/>
    </source>
</evidence>
<dbReference type="Proteomes" id="UP000094043">
    <property type="component" value="Chromosome 3"/>
</dbReference>
<reference evidence="14" key="3">
    <citation type="submission" date="2024-01" db="EMBL/GenBank/DDBJ databases">
        <authorList>
            <person name="Coelho M.A."/>
            <person name="David-Palma M."/>
            <person name="Shea T."/>
            <person name="Sun S."/>
            <person name="Cuomo C.A."/>
            <person name="Heitman J."/>
        </authorList>
    </citation>
    <scope>NUCLEOTIDE SEQUENCE</scope>
    <source>
        <strain evidence="14">CBS 7841</strain>
    </source>
</reference>
<feature type="binding site" evidence="12">
    <location>
        <position position="229"/>
    </location>
    <ligand>
        <name>Mg(2+)</name>
        <dbReference type="ChEBI" id="CHEBI:18420"/>
        <label>1</label>
    </ligand>
</feature>
<dbReference type="CDD" id="cd02585">
    <property type="entry name" value="HAD_PMM"/>
    <property type="match status" value="1"/>
</dbReference>
<sequence>MSVPQPASTTVFPPTVTPFAQRKFPKTICMFDVDGTLTPARQSISPEMITTLHKLRERTAVAFVGGSDLRKILEQVGADGLNDFDYGFAENGLIAYKFGNELDSASFIKHVGEEQYKKLVNWILRYLSEVDIPIKRGTFIEFRNGMINVSPIGRNASIQERLDFEKYDKEHGIRGTMVAKLEQEFSHLNLTYSIGGQISFDIFPKGWDKTYSLRHIEGEGFEEIHFFGDKTYKGGNDYEIFSDPRTIGHTVTKSDDTIKLLDELFLNL</sequence>
<dbReference type="SUPFAM" id="SSF56784">
    <property type="entry name" value="HAD-like"/>
    <property type="match status" value="1"/>
</dbReference>
<comment type="cofactor">
    <cofactor evidence="12">
        <name>Mg(2+)</name>
        <dbReference type="ChEBI" id="CHEBI:18420"/>
    </cofactor>
</comment>
<accession>A0A1E3IAN9</accession>
<dbReference type="GO" id="GO:0046872">
    <property type="term" value="F:metal ion binding"/>
    <property type="evidence" value="ECO:0007669"/>
    <property type="project" value="UniProtKB-KW"/>
</dbReference>
<keyword evidence="15" id="KW-1185">Reference proteome</keyword>
<dbReference type="Gene3D" id="3.40.50.1000">
    <property type="entry name" value="HAD superfamily/HAD-like"/>
    <property type="match status" value="1"/>
</dbReference>
<feature type="binding site" evidence="12">
    <location>
        <position position="34"/>
    </location>
    <ligand>
        <name>Mg(2+)</name>
        <dbReference type="ChEBI" id="CHEBI:18420"/>
        <label>1</label>
    </ligand>
</feature>
<evidence type="ECO:0000256" key="10">
    <source>
        <dbReference type="PIRSR" id="PIRSR605002-1"/>
    </source>
</evidence>